<dbReference type="PRINTS" id="PR00129">
    <property type="entry name" value="CUTINASE"/>
</dbReference>
<dbReference type="GeneID" id="92044546"/>
<evidence type="ECO:0000256" key="8">
    <source>
        <dbReference type="ARBA" id="ARBA00023026"/>
    </source>
</evidence>
<reference evidence="12 13" key="1">
    <citation type="submission" date="2023-01" db="EMBL/GenBank/DDBJ databases">
        <title>Analysis of 21 Apiospora genomes using comparative genomics revels a genus with tremendous synthesis potential of carbohydrate active enzymes and secondary metabolites.</title>
        <authorList>
            <person name="Sorensen T."/>
        </authorList>
    </citation>
    <scope>NUCLEOTIDE SEQUENCE [LARGE SCALE GENOMIC DNA]</scope>
    <source>
        <strain evidence="12 13">CBS 114990</strain>
    </source>
</reference>
<keyword evidence="4" id="KW-0719">Serine esterase</keyword>
<dbReference type="PANTHER" id="PTHR48250:SF3">
    <property type="entry name" value="CUTINASE 1-RELATED"/>
    <property type="match status" value="1"/>
</dbReference>
<feature type="chain" id="PRO_5046498872" description="cutinase" evidence="11">
    <location>
        <begin position="18"/>
        <end position="235"/>
    </location>
</feature>
<dbReference type="Proteomes" id="UP001433268">
    <property type="component" value="Unassembled WGS sequence"/>
</dbReference>
<feature type="signal peptide" evidence="11">
    <location>
        <begin position="1"/>
        <end position="17"/>
    </location>
</feature>
<organism evidence="12 13">
    <name type="scientific">Apiospora hydei</name>
    <dbReference type="NCBI Taxonomy" id="1337664"/>
    <lineage>
        <taxon>Eukaryota</taxon>
        <taxon>Fungi</taxon>
        <taxon>Dikarya</taxon>
        <taxon>Ascomycota</taxon>
        <taxon>Pezizomycotina</taxon>
        <taxon>Sordariomycetes</taxon>
        <taxon>Xylariomycetidae</taxon>
        <taxon>Amphisphaeriales</taxon>
        <taxon>Apiosporaceae</taxon>
        <taxon>Apiospora</taxon>
    </lineage>
</organism>
<sequence length="235" mass="24569">MKSTFFAALAMLSVASALPVEQPIEQPVEVLPVEQVSELDARQFGANEDDLKDGKCASNIFIFARGSTEIGNMGTICGPQTCDGLKEELNDDVICQGVGTIDGYVADLASNFLSANTNRMAINGAVGLIEQATTQCPGSNILLSGYSQGSAVMTNAIQALDASTKSRVKGVVMFGFTRNSQDDGQVPGFSAARTKVFCAFGDLVCSNTLTITPAHLTYGSDAEDAASFLASVART</sequence>
<proteinExistence type="inferred from homology"/>
<evidence type="ECO:0000313" key="12">
    <source>
        <dbReference type="EMBL" id="KAK8085900.1"/>
    </source>
</evidence>
<keyword evidence="13" id="KW-1185">Reference proteome</keyword>
<keyword evidence="5" id="KW-0964">Secreted</keyword>
<evidence type="ECO:0000256" key="1">
    <source>
        <dbReference type="ARBA" id="ARBA00004613"/>
    </source>
</evidence>
<dbReference type="EMBL" id="JAQQWN010000005">
    <property type="protein sequence ID" value="KAK8085900.1"/>
    <property type="molecule type" value="Genomic_DNA"/>
</dbReference>
<dbReference type="InterPro" id="IPR029058">
    <property type="entry name" value="AB_hydrolase_fold"/>
</dbReference>
<keyword evidence="8" id="KW-0843">Virulence</keyword>
<dbReference type="InterPro" id="IPR000675">
    <property type="entry name" value="Cutinase/axe"/>
</dbReference>
<evidence type="ECO:0000256" key="9">
    <source>
        <dbReference type="ARBA" id="ARBA00023157"/>
    </source>
</evidence>
<dbReference type="SMART" id="SM01110">
    <property type="entry name" value="Cutinase"/>
    <property type="match status" value="1"/>
</dbReference>
<dbReference type="EC" id="3.1.1.74" evidence="3"/>
<evidence type="ECO:0000256" key="11">
    <source>
        <dbReference type="SAM" id="SignalP"/>
    </source>
</evidence>
<evidence type="ECO:0000256" key="4">
    <source>
        <dbReference type="ARBA" id="ARBA00022487"/>
    </source>
</evidence>
<keyword evidence="6 11" id="KW-0732">Signal</keyword>
<protein>
    <recommendedName>
        <fullName evidence="3">cutinase</fullName>
        <ecNumber evidence="3">3.1.1.74</ecNumber>
    </recommendedName>
</protein>
<evidence type="ECO:0000256" key="10">
    <source>
        <dbReference type="ARBA" id="ARBA00034045"/>
    </source>
</evidence>
<dbReference type="Pfam" id="PF01083">
    <property type="entry name" value="Cutinase"/>
    <property type="match status" value="1"/>
</dbReference>
<dbReference type="PANTHER" id="PTHR48250">
    <property type="entry name" value="CUTINASE 2-RELATED"/>
    <property type="match status" value="1"/>
</dbReference>
<comment type="catalytic activity">
    <reaction evidence="10">
        <text>cutin + H2O = cutin monomers.</text>
        <dbReference type="EC" id="3.1.1.74"/>
    </reaction>
</comment>
<accession>A0ABR1WQV0</accession>
<keyword evidence="9" id="KW-1015">Disulfide bond</keyword>
<comment type="caution">
    <text evidence="12">The sequence shown here is derived from an EMBL/GenBank/DDBJ whole genome shotgun (WGS) entry which is preliminary data.</text>
</comment>
<evidence type="ECO:0000256" key="3">
    <source>
        <dbReference type="ARBA" id="ARBA00013095"/>
    </source>
</evidence>
<evidence type="ECO:0000256" key="2">
    <source>
        <dbReference type="ARBA" id="ARBA00007534"/>
    </source>
</evidence>
<dbReference type="Gene3D" id="3.40.50.1820">
    <property type="entry name" value="alpha/beta hydrolase"/>
    <property type="match status" value="1"/>
</dbReference>
<dbReference type="SUPFAM" id="SSF53474">
    <property type="entry name" value="alpha/beta-Hydrolases"/>
    <property type="match status" value="1"/>
</dbReference>
<name>A0ABR1WQV0_9PEZI</name>
<dbReference type="RefSeq" id="XP_066670409.1">
    <property type="nucleotide sequence ID" value="XM_066811486.1"/>
</dbReference>
<evidence type="ECO:0000256" key="5">
    <source>
        <dbReference type="ARBA" id="ARBA00022525"/>
    </source>
</evidence>
<dbReference type="InterPro" id="IPR011150">
    <property type="entry name" value="Cutinase_monf"/>
</dbReference>
<keyword evidence="7" id="KW-0378">Hydrolase</keyword>
<comment type="subcellular location">
    <subcellularLocation>
        <location evidence="1">Secreted</location>
    </subcellularLocation>
</comment>
<evidence type="ECO:0000256" key="6">
    <source>
        <dbReference type="ARBA" id="ARBA00022729"/>
    </source>
</evidence>
<comment type="similarity">
    <text evidence="2">Belongs to the cutinase family.</text>
</comment>
<gene>
    <name evidence="12" type="ORF">PG997_007171</name>
</gene>
<evidence type="ECO:0000256" key="7">
    <source>
        <dbReference type="ARBA" id="ARBA00022801"/>
    </source>
</evidence>
<evidence type="ECO:0000313" key="13">
    <source>
        <dbReference type="Proteomes" id="UP001433268"/>
    </source>
</evidence>